<keyword evidence="2" id="KW-1185">Reference proteome</keyword>
<comment type="caution">
    <text evidence="1">The sequence shown here is derived from an EMBL/GenBank/DDBJ whole genome shotgun (WGS) entry which is preliminary data.</text>
</comment>
<dbReference type="InterPro" id="IPR012334">
    <property type="entry name" value="Pectin_lyas_fold"/>
</dbReference>
<evidence type="ECO:0000313" key="2">
    <source>
        <dbReference type="Proteomes" id="UP000286246"/>
    </source>
</evidence>
<gene>
    <name evidence="1" type="ORF">DFQ12_2065</name>
</gene>
<dbReference type="Proteomes" id="UP000286246">
    <property type="component" value="Unassembled WGS sequence"/>
</dbReference>
<proteinExistence type="predicted"/>
<name>A0A420BKI5_SPHD1</name>
<accession>A0A420BKI5</accession>
<protein>
    <recommendedName>
        <fullName evidence="3">Parallel beta helix pectate lyase-like protein</fullName>
    </recommendedName>
</protein>
<dbReference type="OrthoDB" id="690204at2"/>
<dbReference type="EMBL" id="RAPY01000001">
    <property type="protein sequence ID" value="RKE57187.1"/>
    <property type="molecule type" value="Genomic_DNA"/>
</dbReference>
<dbReference type="InterPro" id="IPR011050">
    <property type="entry name" value="Pectin_lyase_fold/virulence"/>
</dbReference>
<dbReference type="SUPFAM" id="SSF51126">
    <property type="entry name" value="Pectin lyase-like"/>
    <property type="match status" value="1"/>
</dbReference>
<organism evidence="1 2">
    <name type="scientific">Sphingobacterium detergens</name>
    <dbReference type="NCBI Taxonomy" id="1145106"/>
    <lineage>
        <taxon>Bacteria</taxon>
        <taxon>Pseudomonadati</taxon>
        <taxon>Bacteroidota</taxon>
        <taxon>Sphingobacteriia</taxon>
        <taxon>Sphingobacteriales</taxon>
        <taxon>Sphingobacteriaceae</taxon>
        <taxon>Sphingobacterium</taxon>
    </lineage>
</organism>
<reference evidence="1 2" key="1">
    <citation type="submission" date="2018-09" db="EMBL/GenBank/DDBJ databases">
        <title>Genomic Encyclopedia of Type Strains, Phase III (KMG-III): the genomes of soil and plant-associated and newly described type strains.</title>
        <authorList>
            <person name="Whitman W."/>
        </authorList>
    </citation>
    <scope>NUCLEOTIDE SEQUENCE [LARGE SCALE GENOMIC DNA]</scope>
    <source>
        <strain evidence="1 2">CECT 7938</strain>
    </source>
</reference>
<dbReference type="AlphaFoldDB" id="A0A420BKI5"/>
<sequence>MANQFLIKNIMQEMKDLSANEVAWLQGTYPVYSGVKLLGYYKEGDTPEPIMYYLSSTDPGPEDGGSVIATGGIKLIHNFVGNVNVLYFGAKGVETGGQPPHPDDYPYLQNALNYCAGKGKCISLPGRKFYTSKILSVPYNSLGGDIVSEQGNNSSVKSCIELMASSTDLYTIRNYSQGTTFKDVAIRGRSVNIASSVAVLFKRVDEYPNSGDPWKDDLENNIDAVIEGCDFGNAETHLEFWGRQVTVKHNTFSGGHNGVVFKQFNTLGKYGGSARGYRIWNNFFHSFDSGNANRENFALINNKTTDGYGFDIVGNFSDSFNTFFMGNLVNSLVTGNLDYTLLGYFIKAGNIINSNITSINVDHAQRYSDTGTNPPYNSKGAVHADRIDKTIISNNNFTTSSGASILSEGVTNSKIQGNNFNRWGVATVAPVACIVLDSSANTGSKSYGNEIDVNTFYNSLKVGGYLLESGTFDTNNFWGNGNRIRLESQATLTALFNTPNFKLSQSVSFRRNLIAGENIGDANQDTFSIPGLYNITNDTIAASINGLPIGAAVAGTLKVEVANLYATRYYMPFRSSGNENIYIQKISNNIAGEWLTVITSKNEAQVDAVGVVKQSGAIADVTSPNATDLPTALTLANELKKQFNLKLASDRSSGQQA</sequence>
<dbReference type="Gene3D" id="2.160.20.10">
    <property type="entry name" value="Single-stranded right-handed beta-helix, Pectin lyase-like"/>
    <property type="match status" value="1"/>
</dbReference>
<evidence type="ECO:0008006" key="3">
    <source>
        <dbReference type="Google" id="ProtNLM"/>
    </source>
</evidence>
<dbReference type="RefSeq" id="WP_147420378.1">
    <property type="nucleotide sequence ID" value="NZ_RAPY01000001.1"/>
</dbReference>
<evidence type="ECO:0000313" key="1">
    <source>
        <dbReference type="EMBL" id="RKE57187.1"/>
    </source>
</evidence>